<dbReference type="InterPro" id="IPR036397">
    <property type="entry name" value="RNaseH_sf"/>
</dbReference>
<accession>A0AAV4BL87</accession>
<dbReference type="PANTHER" id="PTHR46060">
    <property type="entry name" value="MARINER MOS1 TRANSPOSASE-LIKE PROTEIN"/>
    <property type="match status" value="1"/>
</dbReference>
<name>A0AAV4BL87_9GAST</name>
<organism evidence="1 2">
    <name type="scientific">Plakobranchus ocellatus</name>
    <dbReference type="NCBI Taxonomy" id="259542"/>
    <lineage>
        <taxon>Eukaryota</taxon>
        <taxon>Metazoa</taxon>
        <taxon>Spiralia</taxon>
        <taxon>Lophotrochozoa</taxon>
        <taxon>Mollusca</taxon>
        <taxon>Gastropoda</taxon>
        <taxon>Heterobranchia</taxon>
        <taxon>Euthyneura</taxon>
        <taxon>Panpulmonata</taxon>
        <taxon>Sacoglossa</taxon>
        <taxon>Placobranchoidea</taxon>
        <taxon>Plakobranchidae</taxon>
        <taxon>Plakobranchus</taxon>
    </lineage>
</organism>
<dbReference type="PANTHER" id="PTHR46060:SF1">
    <property type="entry name" value="MARINER MOS1 TRANSPOSASE-LIKE PROTEIN"/>
    <property type="match status" value="1"/>
</dbReference>
<dbReference type="Gene3D" id="1.10.10.1450">
    <property type="match status" value="1"/>
</dbReference>
<dbReference type="Proteomes" id="UP000735302">
    <property type="component" value="Unassembled WGS sequence"/>
</dbReference>
<dbReference type="AlphaFoldDB" id="A0AAV4BL87"/>
<dbReference type="GO" id="GO:0003676">
    <property type="term" value="F:nucleic acid binding"/>
    <property type="evidence" value="ECO:0007669"/>
    <property type="project" value="InterPro"/>
</dbReference>
<gene>
    <name evidence="1" type="ORF">PoB_004632000</name>
</gene>
<protein>
    <submittedName>
        <fullName evidence="1">Transposase</fullName>
    </submittedName>
</protein>
<dbReference type="Gene3D" id="3.30.420.10">
    <property type="entry name" value="Ribonuclease H-like superfamily/Ribonuclease H"/>
    <property type="match status" value="1"/>
</dbReference>
<dbReference type="InterPro" id="IPR052709">
    <property type="entry name" value="Transposase-MT_Hybrid"/>
</dbReference>
<evidence type="ECO:0000313" key="2">
    <source>
        <dbReference type="Proteomes" id="UP000735302"/>
    </source>
</evidence>
<proteinExistence type="predicted"/>
<comment type="caution">
    <text evidence="1">The sequence shown here is derived from an EMBL/GenBank/DDBJ whole genome shotgun (WGS) entry which is preliminary data.</text>
</comment>
<keyword evidence="2" id="KW-1185">Reference proteome</keyword>
<evidence type="ECO:0000313" key="1">
    <source>
        <dbReference type="EMBL" id="GFO19815.1"/>
    </source>
</evidence>
<dbReference type="EMBL" id="BLXT01005114">
    <property type="protein sequence ID" value="GFO19815.1"/>
    <property type="molecule type" value="Genomic_DNA"/>
</dbReference>
<reference evidence="1 2" key="1">
    <citation type="journal article" date="2021" name="Elife">
        <title>Chloroplast acquisition without the gene transfer in kleptoplastic sea slugs, Plakobranchus ocellatus.</title>
        <authorList>
            <person name="Maeda T."/>
            <person name="Takahashi S."/>
            <person name="Yoshida T."/>
            <person name="Shimamura S."/>
            <person name="Takaki Y."/>
            <person name="Nagai Y."/>
            <person name="Toyoda A."/>
            <person name="Suzuki Y."/>
            <person name="Arimoto A."/>
            <person name="Ishii H."/>
            <person name="Satoh N."/>
            <person name="Nishiyama T."/>
            <person name="Hasebe M."/>
            <person name="Maruyama T."/>
            <person name="Minagawa J."/>
            <person name="Obokata J."/>
            <person name="Shigenobu S."/>
        </authorList>
    </citation>
    <scope>NUCLEOTIDE SEQUENCE [LARGE SCALE GENOMIC DNA]</scope>
</reference>
<sequence>MATSNDLLIKQRSVIEFLAAEGCSAANFHARMKTVYGEMCISDCAVRKWVRIFKGEDPRETILCDRKRSGRPLTASVTAHREKVDCMIRANRRVKQKEIPNAVDISKERVHHIVTTVLGYRKVSARWVPRQLTVEMKAQRKVMCTQLLERYNAEGEAFLQRILTGGESWVRHYDPKCKAQSIGTKLLQNQGSSRLRRVRCDKNSILQHDNALPHTSRQTQDALRQLELTTLPRPAYSPDLAPSDYYLFPQLKKYLKGHHYDNDEEVIADVRKWCRGQSSEFFADGVRQLV</sequence>